<dbReference type="PANTHER" id="PTHR35089">
    <property type="entry name" value="CHAPERONE PROTEIN SKP"/>
    <property type="match status" value="1"/>
</dbReference>
<organism evidence="4 5">
    <name type="scientific">Candidatus Nucleicultrix amoebiphila FS5</name>
    <dbReference type="NCBI Taxonomy" id="1414854"/>
    <lineage>
        <taxon>Bacteria</taxon>
        <taxon>Pseudomonadati</taxon>
        <taxon>Pseudomonadota</taxon>
        <taxon>Alphaproteobacteria</taxon>
        <taxon>Holosporales</taxon>
        <taxon>Candidatus Nucleicultricaceae</taxon>
        <taxon>Candidatus Nucleicultrix</taxon>
    </lineage>
</organism>
<dbReference type="PANTHER" id="PTHR35089:SF1">
    <property type="entry name" value="CHAPERONE PROTEIN SKP"/>
    <property type="match status" value="1"/>
</dbReference>
<feature type="coiled-coil region" evidence="3">
    <location>
        <begin position="62"/>
        <end position="112"/>
    </location>
</feature>
<evidence type="ECO:0000256" key="1">
    <source>
        <dbReference type="ARBA" id="ARBA00009091"/>
    </source>
</evidence>
<protein>
    <recommendedName>
        <fullName evidence="6">OmpH family outer membrane protein</fullName>
    </recommendedName>
</protein>
<proteinExistence type="inferred from homology"/>
<evidence type="ECO:0000256" key="3">
    <source>
        <dbReference type="SAM" id="Coils"/>
    </source>
</evidence>
<dbReference type="InterPro" id="IPR005632">
    <property type="entry name" value="Chaperone_Skp"/>
</dbReference>
<dbReference type="KEGG" id="naf:GQ61_01325"/>
<dbReference type="GO" id="GO:0005829">
    <property type="term" value="C:cytosol"/>
    <property type="evidence" value="ECO:0007669"/>
    <property type="project" value="TreeGrafter"/>
</dbReference>
<keyword evidence="3" id="KW-0175">Coiled coil</keyword>
<dbReference type="Pfam" id="PF03938">
    <property type="entry name" value="OmpH"/>
    <property type="match status" value="1"/>
</dbReference>
<keyword evidence="5" id="KW-1185">Reference proteome</keyword>
<dbReference type="AlphaFoldDB" id="A0A1W6N305"/>
<dbReference type="Gene3D" id="3.30.910.20">
    <property type="entry name" value="Skp domain"/>
    <property type="match status" value="1"/>
</dbReference>
<dbReference type="OrthoDB" id="8478823at2"/>
<dbReference type="SUPFAM" id="SSF111384">
    <property type="entry name" value="OmpH-like"/>
    <property type="match status" value="1"/>
</dbReference>
<dbReference type="GO" id="GO:0051082">
    <property type="term" value="F:unfolded protein binding"/>
    <property type="evidence" value="ECO:0007669"/>
    <property type="project" value="InterPro"/>
</dbReference>
<dbReference type="EMBL" id="CP008743">
    <property type="protein sequence ID" value="ARN84203.1"/>
    <property type="molecule type" value="Genomic_DNA"/>
</dbReference>
<dbReference type="InterPro" id="IPR024930">
    <property type="entry name" value="Skp_dom_sf"/>
</dbReference>
<comment type="similarity">
    <text evidence="1">Belongs to the Skp family.</text>
</comment>
<accession>A0A1W6N305</accession>
<evidence type="ECO:0000313" key="5">
    <source>
        <dbReference type="Proteomes" id="UP000237351"/>
    </source>
</evidence>
<sequence length="190" mass="21825">MKTMTIKTILRAFLVILFGTQIIHAEKDNSAKPLKIAILDFNRVLQESNAAIEVRKEIDGYRAQFQDEIQKIEDQLRDLEKTLQTEAQKKLSQEIESKRSDFEKRVSEVQEKTTERSSQLGKALDDAFNTIQEKIKEILIEISERDHLTMVFPKSVVILHEPDVEITQEVLTKLNTVLPKVKVVIPGISK</sequence>
<dbReference type="Proteomes" id="UP000237351">
    <property type="component" value="Chromosome"/>
</dbReference>
<name>A0A1W6N305_9PROT</name>
<keyword evidence="2" id="KW-0732">Signal</keyword>
<gene>
    <name evidence="4" type="ORF">GQ61_01325</name>
</gene>
<reference evidence="4 5" key="1">
    <citation type="submission" date="2014-06" db="EMBL/GenBank/DDBJ databases">
        <title>The genome of the endonuclear symbiont Nucleicultrix amoebiphila.</title>
        <authorList>
            <person name="Schulz F."/>
            <person name="Horn M."/>
        </authorList>
    </citation>
    <scope>NUCLEOTIDE SEQUENCE [LARGE SCALE GENOMIC DNA]</scope>
    <source>
        <strain evidence="4 5">FS5</strain>
    </source>
</reference>
<dbReference type="STRING" id="1414854.GQ61_01325"/>
<evidence type="ECO:0000313" key="4">
    <source>
        <dbReference type="EMBL" id="ARN84203.1"/>
    </source>
</evidence>
<dbReference type="GO" id="GO:0050821">
    <property type="term" value="P:protein stabilization"/>
    <property type="evidence" value="ECO:0007669"/>
    <property type="project" value="TreeGrafter"/>
</dbReference>
<evidence type="ECO:0008006" key="6">
    <source>
        <dbReference type="Google" id="ProtNLM"/>
    </source>
</evidence>
<evidence type="ECO:0000256" key="2">
    <source>
        <dbReference type="ARBA" id="ARBA00022729"/>
    </source>
</evidence>
<dbReference type="SMART" id="SM00935">
    <property type="entry name" value="OmpH"/>
    <property type="match status" value="1"/>
</dbReference>